<dbReference type="EMBL" id="CP062796">
    <property type="protein sequence ID" value="QUL99437.1"/>
    <property type="molecule type" value="Genomic_DNA"/>
</dbReference>
<comment type="subcellular location">
    <subcellularLocation>
        <location evidence="1">Membrane</location>
        <topology evidence="1">Multi-pass membrane protein</topology>
    </subcellularLocation>
</comment>
<evidence type="ECO:0000313" key="8">
    <source>
        <dbReference type="EMBL" id="QUL99437.1"/>
    </source>
</evidence>
<dbReference type="GO" id="GO:0016020">
    <property type="term" value="C:membrane"/>
    <property type="evidence" value="ECO:0007669"/>
    <property type="project" value="UniProtKB-SubCell"/>
</dbReference>
<feature type="transmembrane region" description="Helical" evidence="6">
    <location>
        <begin position="125"/>
        <end position="141"/>
    </location>
</feature>
<evidence type="ECO:0000256" key="2">
    <source>
        <dbReference type="ARBA" id="ARBA00007362"/>
    </source>
</evidence>
<evidence type="ECO:0000256" key="6">
    <source>
        <dbReference type="SAM" id="Phobius"/>
    </source>
</evidence>
<dbReference type="PANTHER" id="PTHR32322:SF2">
    <property type="entry name" value="EAMA DOMAIN-CONTAINING PROTEIN"/>
    <property type="match status" value="1"/>
</dbReference>
<dbReference type="Pfam" id="PF00892">
    <property type="entry name" value="EamA"/>
    <property type="match status" value="1"/>
</dbReference>
<reference evidence="8" key="2">
    <citation type="journal article" date="2023" name="Biology">
        <title>Prokaryotic Life Associated with Coal-Fire Gas Vents Revealed by Metagenomics.</title>
        <authorList>
            <person name="Kadnikov V.V."/>
            <person name="Mardanov A.V."/>
            <person name="Beletsky A.V."/>
            <person name="Karnachuk O.V."/>
            <person name="Ravin N.V."/>
        </authorList>
    </citation>
    <scope>NUCLEOTIDE SEQUENCE</scope>
    <source>
        <strain evidence="8">Bu02</strain>
    </source>
</reference>
<proteinExistence type="inferred from homology"/>
<keyword evidence="4 6" id="KW-1133">Transmembrane helix</keyword>
<dbReference type="InterPro" id="IPR050638">
    <property type="entry name" value="AA-Vitamin_Transporters"/>
</dbReference>
<reference evidence="8" key="1">
    <citation type="submission" date="2020-10" db="EMBL/GenBank/DDBJ databases">
        <authorList>
            <person name="Kadnikov V."/>
            <person name="Beletsky A.V."/>
            <person name="Mardanov A.V."/>
            <person name="Karnachuk O.V."/>
            <person name="Ravin N.V."/>
        </authorList>
    </citation>
    <scope>NUCLEOTIDE SEQUENCE</scope>
    <source>
        <strain evidence="8">Bu02</strain>
    </source>
</reference>
<dbReference type="InterPro" id="IPR037185">
    <property type="entry name" value="EmrE-like"/>
</dbReference>
<comment type="similarity">
    <text evidence="2">Belongs to the EamA transporter family.</text>
</comment>
<feature type="domain" description="EamA" evidence="7">
    <location>
        <begin position="6"/>
        <end position="141"/>
    </location>
</feature>
<dbReference type="Gene3D" id="1.10.3730.20">
    <property type="match status" value="1"/>
</dbReference>
<evidence type="ECO:0000256" key="3">
    <source>
        <dbReference type="ARBA" id="ARBA00022692"/>
    </source>
</evidence>
<dbReference type="KEGG" id="fcz:IMF26_05175"/>
<evidence type="ECO:0000256" key="5">
    <source>
        <dbReference type="ARBA" id="ARBA00023136"/>
    </source>
</evidence>
<keyword evidence="3 6" id="KW-0812">Transmembrane</keyword>
<sequence length="144" mass="15374">MIAVTWFSWSLIAALFWGLGPVFAKLGLVKPDPLIALTVRNIGVLAILLVWTLGRGDLTASLLSLDLRTWILLVLEGASASVIAHFAYFKALKMGNIASVVPITASYPLVSVILSAILLGNKVTLGKAVGVLLTVTGIYLLQRF</sequence>
<feature type="transmembrane region" description="Helical" evidence="6">
    <location>
        <begin position="100"/>
        <end position="119"/>
    </location>
</feature>
<evidence type="ECO:0000259" key="7">
    <source>
        <dbReference type="Pfam" id="PF00892"/>
    </source>
</evidence>
<dbReference type="SUPFAM" id="SSF103481">
    <property type="entry name" value="Multidrug resistance efflux transporter EmrE"/>
    <property type="match status" value="1"/>
</dbReference>
<evidence type="ECO:0000256" key="4">
    <source>
        <dbReference type="ARBA" id="ARBA00022989"/>
    </source>
</evidence>
<feature type="transmembrane region" description="Helical" evidence="6">
    <location>
        <begin position="34"/>
        <end position="54"/>
    </location>
</feature>
<feature type="transmembrane region" description="Helical" evidence="6">
    <location>
        <begin position="6"/>
        <end position="27"/>
    </location>
</feature>
<keyword evidence="5 6" id="KW-0472">Membrane</keyword>
<feature type="transmembrane region" description="Helical" evidence="6">
    <location>
        <begin position="69"/>
        <end position="88"/>
    </location>
</feature>
<dbReference type="PANTHER" id="PTHR32322">
    <property type="entry name" value="INNER MEMBRANE TRANSPORTER"/>
    <property type="match status" value="1"/>
</dbReference>
<name>A0AAT9LFT5_9FIRM</name>
<dbReference type="AlphaFoldDB" id="A0AAT9LFT5"/>
<accession>A0AAT9LFT5</accession>
<evidence type="ECO:0000256" key="1">
    <source>
        <dbReference type="ARBA" id="ARBA00004141"/>
    </source>
</evidence>
<organism evidence="8">
    <name type="scientific">Candidatus Fermentithermobacillus carboniphilus</name>
    <dbReference type="NCBI Taxonomy" id="3085328"/>
    <lineage>
        <taxon>Bacteria</taxon>
        <taxon>Bacillati</taxon>
        <taxon>Bacillota</taxon>
        <taxon>Candidatus Fermentithermobacillia</taxon>
        <taxon>Candidatus Fermentithermobacillales</taxon>
        <taxon>Candidatus Fermentithermobacillaceae</taxon>
        <taxon>Candidatus Fermentithermobacillus</taxon>
    </lineage>
</organism>
<gene>
    <name evidence="8" type="ORF">IMF26_05175</name>
</gene>
<protein>
    <submittedName>
        <fullName evidence="8">EamA family transporter</fullName>
    </submittedName>
</protein>
<dbReference type="InterPro" id="IPR000620">
    <property type="entry name" value="EamA_dom"/>
</dbReference>